<keyword evidence="2" id="KW-0863">Zinc-finger</keyword>
<evidence type="ECO:0000259" key="5">
    <source>
        <dbReference type="Pfam" id="PF04500"/>
    </source>
</evidence>
<feature type="compositionally biased region" description="Polar residues" evidence="4">
    <location>
        <begin position="1"/>
        <end position="11"/>
    </location>
</feature>
<keyword evidence="1" id="KW-0479">Metal-binding</keyword>
<proteinExistence type="predicted"/>
<dbReference type="InterPro" id="IPR007588">
    <property type="entry name" value="Znf_FLYWCH"/>
</dbReference>
<organism evidence="6 7">
    <name type="scientific">Chrysodeixis includens</name>
    <name type="common">Soybean looper</name>
    <name type="synonym">Pseudoplusia includens</name>
    <dbReference type="NCBI Taxonomy" id="689277"/>
    <lineage>
        <taxon>Eukaryota</taxon>
        <taxon>Metazoa</taxon>
        <taxon>Ecdysozoa</taxon>
        <taxon>Arthropoda</taxon>
        <taxon>Hexapoda</taxon>
        <taxon>Insecta</taxon>
        <taxon>Pterygota</taxon>
        <taxon>Neoptera</taxon>
        <taxon>Endopterygota</taxon>
        <taxon>Lepidoptera</taxon>
        <taxon>Glossata</taxon>
        <taxon>Ditrysia</taxon>
        <taxon>Noctuoidea</taxon>
        <taxon>Noctuidae</taxon>
        <taxon>Plusiinae</taxon>
        <taxon>Chrysodeixis</taxon>
    </lineage>
</organism>
<feature type="region of interest" description="Disordered" evidence="4">
    <location>
        <begin position="1"/>
        <end position="35"/>
    </location>
</feature>
<evidence type="ECO:0000256" key="4">
    <source>
        <dbReference type="SAM" id="MobiDB-lite"/>
    </source>
</evidence>
<dbReference type="GO" id="GO:0008270">
    <property type="term" value="F:zinc ion binding"/>
    <property type="evidence" value="ECO:0007669"/>
    <property type="project" value="UniProtKB-KW"/>
</dbReference>
<gene>
    <name evidence="6" type="ORF">CINC_LOCUS1953</name>
</gene>
<evidence type="ECO:0000256" key="3">
    <source>
        <dbReference type="ARBA" id="ARBA00022833"/>
    </source>
</evidence>
<evidence type="ECO:0000313" key="6">
    <source>
        <dbReference type="EMBL" id="CAD0200266.1"/>
    </source>
</evidence>
<feature type="domain" description="FLYWCH-type" evidence="5">
    <location>
        <begin position="178"/>
        <end position="232"/>
    </location>
</feature>
<keyword evidence="7" id="KW-1185">Reference proteome</keyword>
<evidence type="ECO:0000313" key="7">
    <source>
        <dbReference type="Proteomes" id="UP001154114"/>
    </source>
</evidence>
<name>A0A9N8PYT7_CHRIL</name>
<sequence>MDLKTQCTVPSTLGHPNGGGYTTNNRIPKKDSGEDTEFVEVERSKNYSSVWIHFLKSNDSKSARGSGTSVYNNKERQCDAKVPWIHLPSQVRQALYYKNGRFLSFRGYKFCRHRVRGEKIRWQCSRHSTNRCTACVLTINYEVARINLNHNHLPPTRCGRPCTDYIRSSEVGDAVYCKDGRFVLYEGYKFHRHRVTGLKIRWKCTRQAGKGCKACILTFDNEVIRTNLNHNHPP</sequence>
<dbReference type="Pfam" id="PF04500">
    <property type="entry name" value="FLYWCH"/>
    <property type="match status" value="2"/>
</dbReference>
<accession>A0A9N8PYT7</accession>
<dbReference type="OrthoDB" id="167578at2759"/>
<keyword evidence="3" id="KW-0862">Zinc</keyword>
<dbReference type="Gene3D" id="2.20.25.240">
    <property type="match status" value="2"/>
</dbReference>
<feature type="domain" description="FLYWCH-type" evidence="5">
    <location>
        <begin position="99"/>
        <end position="152"/>
    </location>
</feature>
<evidence type="ECO:0000256" key="2">
    <source>
        <dbReference type="ARBA" id="ARBA00022771"/>
    </source>
</evidence>
<dbReference type="EMBL" id="LR824015">
    <property type="protein sequence ID" value="CAD0200266.1"/>
    <property type="molecule type" value="Genomic_DNA"/>
</dbReference>
<reference evidence="6" key="1">
    <citation type="submission" date="2021-12" db="EMBL/GenBank/DDBJ databases">
        <authorList>
            <person name="King R."/>
        </authorList>
    </citation>
    <scope>NUCLEOTIDE SEQUENCE</scope>
</reference>
<evidence type="ECO:0000256" key="1">
    <source>
        <dbReference type="ARBA" id="ARBA00022723"/>
    </source>
</evidence>
<dbReference type="AlphaFoldDB" id="A0A9N8PYT7"/>
<dbReference type="Proteomes" id="UP001154114">
    <property type="component" value="Chromosome 12"/>
</dbReference>
<protein>
    <recommendedName>
        <fullName evidence="5">FLYWCH-type domain-containing protein</fullName>
    </recommendedName>
</protein>